<dbReference type="Proteomes" id="UP000186143">
    <property type="component" value="Unassembled WGS sequence"/>
</dbReference>
<dbReference type="STRING" id="1672749.BJF92_20735"/>
<dbReference type="OrthoDB" id="9801609at2"/>
<evidence type="ECO:0000313" key="4">
    <source>
        <dbReference type="Proteomes" id="UP000186143"/>
    </source>
</evidence>
<dbReference type="SUPFAM" id="SSF53756">
    <property type="entry name" value="UDP-Glycosyltransferase/glycogen phosphorylase"/>
    <property type="match status" value="1"/>
</dbReference>
<proteinExistence type="predicted"/>
<dbReference type="Pfam" id="PF00534">
    <property type="entry name" value="Glycos_transf_1"/>
    <property type="match status" value="1"/>
</dbReference>
<evidence type="ECO:0000259" key="2">
    <source>
        <dbReference type="Pfam" id="PF00534"/>
    </source>
</evidence>
<protein>
    <recommendedName>
        <fullName evidence="2">Glycosyl transferase family 1 domain-containing protein</fullName>
    </recommendedName>
</protein>
<gene>
    <name evidence="3" type="ORF">BJF92_20735</name>
</gene>
<evidence type="ECO:0000313" key="3">
    <source>
        <dbReference type="EMBL" id="OLP52750.1"/>
    </source>
</evidence>
<dbReference type="AlphaFoldDB" id="A0A1Q9ACX1"/>
<organism evidence="3 4">
    <name type="scientific">Xaviernesmea rhizosphaerae</name>
    <dbReference type="NCBI Taxonomy" id="1672749"/>
    <lineage>
        <taxon>Bacteria</taxon>
        <taxon>Pseudomonadati</taxon>
        <taxon>Pseudomonadota</taxon>
        <taxon>Alphaproteobacteria</taxon>
        <taxon>Hyphomicrobiales</taxon>
        <taxon>Rhizobiaceae</taxon>
        <taxon>Rhizobium/Agrobacterium group</taxon>
        <taxon>Xaviernesmea</taxon>
    </lineage>
</organism>
<dbReference type="GO" id="GO:0009103">
    <property type="term" value="P:lipopolysaccharide biosynthetic process"/>
    <property type="evidence" value="ECO:0007669"/>
    <property type="project" value="TreeGrafter"/>
</dbReference>
<dbReference type="GO" id="GO:0016757">
    <property type="term" value="F:glycosyltransferase activity"/>
    <property type="evidence" value="ECO:0007669"/>
    <property type="project" value="InterPro"/>
</dbReference>
<reference evidence="3 4" key="1">
    <citation type="submission" date="2016-09" db="EMBL/GenBank/DDBJ databases">
        <title>Rhizobium sp. nov., a novel species isolated from the rice rhizosphere.</title>
        <authorList>
            <person name="Zhao J."/>
            <person name="Zhang X."/>
        </authorList>
    </citation>
    <scope>NUCLEOTIDE SEQUENCE [LARGE SCALE GENOMIC DNA]</scope>
    <source>
        <strain evidence="3 4">MH17</strain>
    </source>
</reference>
<dbReference type="PANTHER" id="PTHR46401:SF2">
    <property type="entry name" value="GLYCOSYLTRANSFERASE WBBK-RELATED"/>
    <property type="match status" value="1"/>
</dbReference>
<dbReference type="Gene3D" id="3.40.50.2000">
    <property type="entry name" value="Glycogen Phosphorylase B"/>
    <property type="match status" value="2"/>
</dbReference>
<evidence type="ECO:0000256" key="1">
    <source>
        <dbReference type="ARBA" id="ARBA00022679"/>
    </source>
</evidence>
<sequence length="373" mass="40354">MVIDAAKSLPIFVNGRFLGRPVTGVERFARSILAAVDAMIDDTDAARWTILVPPGVPHDQGFAKLKIRTVSPFSRGHLWEQTTLSWASRKGLLFSPCNSGPVLHPRHLVVIHDALVFRFPEGFSPSYAHLHRTLGRLLARRAHLATVSAFSRSELSSVLHQPAEDIAVLPNAVDHLDGTQADPSVLDRYGLEKGSYFLFVGSPAPNKNLGRAIEAYASLKRPDLPFVLVGKAARVFSQEKSGAAPEGLLPTGRLSDAEIKALYKNALALIFPSIYEGFGIPPLEAMSLGCPALCSDIPVMREICGNAAAYFKPLDQASIAQTMAEMADGRIDADRLRAAGYERKAAFSWEASAHLLLARLDAIAALSRTDGVQ</sequence>
<dbReference type="PANTHER" id="PTHR46401">
    <property type="entry name" value="GLYCOSYLTRANSFERASE WBBK-RELATED"/>
    <property type="match status" value="1"/>
</dbReference>
<accession>A0A1Q9ACX1</accession>
<comment type="caution">
    <text evidence="3">The sequence shown here is derived from an EMBL/GenBank/DDBJ whole genome shotgun (WGS) entry which is preliminary data.</text>
</comment>
<name>A0A1Q9ACX1_9HYPH</name>
<dbReference type="EMBL" id="MKIO01000045">
    <property type="protein sequence ID" value="OLP52750.1"/>
    <property type="molecule type" value="Genomic_DNA"/>
</dbReference>
<dbReference type="InterPro" id="IPR001296">
    <property type="entry name" value="Glyco_trans_1"/>
</dbReference>
<keyword evidence="1" id="KW-0808">Transferase</keyword>
<feature type="domain" description="Glycosyl transferase family 1" evidence="2">
    <location>
        <begin position="192"/>
        <end position="342"/>
    </location>
</feature>
<dbReference type="RefSeq" id="WP_075637135.1">
    <property type="nucleotide sequence ID" value="NZ_MKIO01000045.1"/>
</dbReference>
<dbReference type="CDD" id="cd03809">
    <property type="entry name" value="GT4_MtfB-like"/>
    <property type="match status" value="1"/>
</dbReference>